<reference evidence="17" key="1">
    <citation type="journal article" date="2015" name="Nat. Genet.">
        <title>The genome and transcriptome of the zoonotic hookworm Ancylostoma ceylanicum identify infection-specific gene families.</title>
        <authorList>
            <person name="Schwarz E.M."/>
            <person name="Hu Y."/>
            <person name="Antoshechkin I."/>
            <person name="Miller M.M."/>
            <person name="Sternberg P.W."/>
            <person name="Aroian R.V."/>
        </authorList>
    </citation>
    <scope>NUCLEOTIDE SEQUENCE</scope>
    <source>
        <strain evidence="17">HY135</strain>
    </source>
</reference>
<evidence type="ECO:0000259" key="13">
    <source>
        <dbReference type="PROSITE" id="PS51192"/>
    </source>
</evidence>
<dbReference type="EC" id="3.6.4.13" evidence="2"/>
<dbReference type="PROSITE" id="PS51192">
    <property type="entry name" value="HELICASE_ATP_BIND_1"/>
    <property type="match status" value="1"/>
</dbReference>
<comment type="caution">
    <text evidence="16">The sequence shown here is derived from an EMBL/GenBank/DDBJ whole genome shotgun (WGS) entry which is preliminary data.</text>
</comment>
<dbReference type="CDD" id="cd17946">
    <property type="entry name" value="DEADc_DDX24"/>
    <property type="match status" value="1"/>
</dbReference>
<evidence type="ECO:0000256" key="3">
    <source>
        <dbReference type="ARBA" id="ARBA00022574"/>
    </source>
</evidence>
<gene>
    <name evidence="16" type="primary">Acey_s0207.g2018</name>
    <name evidence="16" type="synonym">Acey-F55F8.3</name>
    <name evidence="16" type="ORF">Y032_0207g2018</name>
</gene>
<dbReference type="InterPro" id="IPR014001">
    <property type="entry name" value="Helicase_ATP-bd"/>
</dbReference>
<dbReference type="PROSITE" id="PS50294">
    <property type="entry name" value="WD_REPEATS_REGION"/>
    <property type="match status" value="2"/>
</dbReference>
<keyword evidence="17" id="KW-1185">Reference proteome</keyword>
<dbReference type="Pfam" id="PF00271">
    <property type="entry name" value="Helicase_C"/>
    <property type="match status" value="1"/>
</dbReference>
<feature type="short sequence motif" description="Q motif" evidence="10">
    <location>
        <begin position="1034"/>
        <end position="1062"/>
    </location>
</feature>
<feature type="repeat" description="WD" evidence="9">
    <location>
        <begin position="478"/>
        <end position="517"/>
    </location>
</feature>
<dbReference type="GO" id="GO:0005524">
    <property type="term" value="F:ATP binding"/>
    <property type="evidence" value="ECO:0007669"/>
    <property type="project" value="UniProtKB-KW"/>
</dbReference>
<dbReference type="SMART" id="SM00320">
    <property type="entry name" value="WD40"/>
    <property type="match status" value="11"/>
</dbReference>
<keyword evidence="6" id="KW-0378">Hydrolase</keyword>
<dbReference type="SUPFAM" id="SSF50978">
    <property type="entry name" value="WD40 repeat-like"/>
    <property type="match status" value="3"/>
</dbReference>
<keyword evidence="3 9" id="KW-0853">WD repeat</keyword>
<evidence type="ECO:0000256" key="11">
    <source>
        <dbReference type="SAM" id="Coils"/>
    </source>
</evidence>
<dbReference type="InterPro" id="IPR015943">
    <property type="entry name" value="WD40/YVTN_repeat-like_dom_sf"/>
</dbReference>
<evidence type="ECO:0000256" key="12">
    <source>
        <dbReference type="SAM" id="MobiDB-lite"/>
    </source>
</evidence>
<dbReference type="SMART" id="SM00490">
    <property type="entry name" value="HELICc"/>
    <property type="match status" value="1"/>
</dbReference>
<dbReference type="GO" id="GO:0003676">
    <property type="term" value="F:nucleic acid binding"/>
    <property type="evidence" value="ECO:0007669"/>
    <property type="project" value="InterPro"/>
</dbReference>
<feature type="region of interest" description="Disordered" evidence="12">
    <location>
        <begin position="915"/>
        <end position="983"/>
    </location>
</feature>
<keyword evidence="4" id="KW-0677">Repeat</keyword>
<feature type="domain" description="DEAD-box RNA helicase Q" evidence="15">
    <location>
        <begin position="1034"/>
        <end position="1062"/>
    </location>
</feature>
<name>A0A016SLV6_9BILA</name>
<dbReference type="GO" id="GO:0000028">
    <property type="term" value="P:ribosomal small subunit assembly"/>
    <property type="evidence" value="ECO:0007669"/>
    <property type="project" value="TreeGrafter"/>
</dbReference>
<dbReference type="PROSITE" id="PS51194">
    <property type="entry name" value="HELICASE_CTER"/>
    <property type="match status" value="1"/>
</dbReference>
<dbReference type="Pfam" id="PF00270">
    <property type="entry name" value="DEAD"/>
    <property type="match status" value="1"/>
</dbReference>
<feature type="coiled-coil region" evidence="11">
    <location>
        <begin position="1557"/>
        <end position="1591"/>
    </location>
</feature>
<keyword evidence="7" id="KW-0347">Helicase</keyword>
<dbReference type="GO" id="GO:0000462">
    <property type="term" value="P:maturation of SSU-rRNA from tricistronic rRNA transcript (SSU-rRNA, 5.8S rRNA, LSU-rRNA)"/>
    <property type="evidence" value="ECO:0007669"/>
    <property type="project" value="TreeGrafter"/>
</dbReference>
<accession>A0A016SLV6</accession>
<feature type="domain" description="Helicase ATP-binding" evidence="13">
    <location>
        <begin position="1066"/>
        <end position="1258"/>
    </location>
</feature>
<feature type="coiled-coil region" evidence="11">
    <location>
        <begin position="1502"/>
        <end position="1529"/>
    </location>
</feature>
<dbReference type="InterPro" id="IPR011545">
    <property type="entry name" value="DEAD/DEAH_box_helicase_dom"/>
</dbReference>
<dbReference type="InterPro" id="IPR019775">
    <property type="entry name" value="WD40_repeat_CS"/>
</dbReference>
<dbReference type="STRING" id="53326.A0A016SLV6"/>
<keyword evidence="11" id="KW-0175">Coiled coil</keyword>
<feature type="domain" description="Helicase C-terminal" evidence="14">
    <location>
        <begin position="1308"/>
        <end position="1453"/>
    </location>
</feature>
<dbReference type="Gene3D" id="3.40.50.300">
    <property type="entry name" value="P-loop containing nucleotide triphosphate hydrolases"/>
    <property type="match status" value="2"/>
</dbReference>
<evidence type="ECO:0000256" key="2">
    <source>
        <dbReference type="ARBA" id="ARBA00012552"/>
    </source>
</evidence>
<dbReference type="Pfam" id="PF00400">
    <property type="entry name" value="WD40"/>
    <property type="match status" value="5"/>
</dbReference>
<feature type="repeat" description="WD" evidence="9">
    <location>
        <begin position="350"/>
        <end position="382"/>
    </location>
</feature>
<dbReference type="GO" id="GO:0034388">
    <property type="term" value="C:Pwp2p-containing subcomplex of 90S preribosome"/>
    <property type="evidence" value="ECO:0007669"/>
    <property type="project" value="TreeGrafter"/>
</dbReference>
<dbReference type="Gene3D" id="2.130.10.10">
    <property type="entry name" value="YVTN repeat-like/Quinoprotein amine dehydrogenase"/>
    <property type="match status" value="4"/>
</dbReference>
<dbReference type="PROSITE" id="PS51195">
    <property type="entry name" value="Q_MOTIF"/>
    <property type="match status" value="1"/>
</dbReference>
<organism evidence="16 17">
    <name type="scientific">Ancylostoma ceylanicum</name>
    <dbReference type="NCBI Taxonomy" id="53326"/>
    <lineage>
        <taxon>Eukaryota</taxon>
        <taxon>Metazoa</taxon>
        <taxon>Ecdysozoa</taxon>
        <taxon>Nematoda</taxon>
        <taxon>Chromadorea</taxon>
        <taxon>Rhabditida</taxon>
        <taxon>Rhabditina</taxon>
        <taxon>Rhabditomorpha</taxon>
        <taxon>Strongyloidea</taxon>
        <taxon>Ancylostomatidae</taxon>
        <taxon>Ancylostomatinae</taxon>
        <taxon>Ancylostoma</taxon>
    </lineage>
</organism>
<dbReference type="SMART" id="SM00487">
    <property type="entry name" value="DEXDc"/>
    <property type="match status" value="1"/>
</dbReference>
<evidence type="ECO:0000256" key="8">
    <source>
        <dbReference type="ARBA" id="ARBA00022840"/>
    </source>
</evidence>
<evidence type="ECO:0000313" key="16">
    <source>
        <dbReference type="EMBL" id="EYB91309.1"/>
    </source>
</evidence>
<proteinExistence type="inferred from homology"/>
<dbReference type="EMBL" id="JARK01001543">
    <property type="protein sequence ID" value="EYB91309.1"/>
    <property type="molecule type" value="Genomic_DNA"/>
</dbReference>
<dbReference type="FunFam" id="2.130.10.10:FF:001379">
    <property type="entry name" value="Periodic tryptophan protein 2 homolog"/>
    <property type="match status" value="1"/>
</dbReference>
<dbReference type="CDD" id="cd18787">
    <property type="entry name" value="SF2_C_DEAD"/>
    <property type="match status" value="1"/>
</dbReference>
<dbReference type="PROSITE" id="PS50082">
    <property type="entry name" value="WD_REPEATS_2"/>
    <property type="match status" value="3"/>
</dbReference>
<dbReference type="GO" id="GO:0032040">
    <property type="term" value="C:small-subunit processome"/>
    <property type="evidence" value="ECO:0007669"/>
    <property type="project" value="TreeGrafter"/>
</dbReference>
<evidence type="ECO:0000259" key="15">
    <source>
        <dbReference type="PROSITE" id="PS51195"/>
    </source>
</evidence>
<evidence type="ECO:0000256" key="7">
    <source>
        <dbReference type="ARBA" id="ARBA00022806"/>
    </source>
</evidence>
<dbReference type="InterPro" id="IPR001680">
    <property type="entry name" value="WD40_rpt"/>
</dbReference>
<feature type="compositionally biased region" description="Basic and acidic residues" evidence="12">
    <location>
        <begin position="930"/>
        <end position="943"/>
    </location>
</feature>
<dbReference type="InterPro" id="IPR001650">
    <property type="entry name" value="Helicase_C-like"/>
</dbReference>
<evidence type="ECO:0000256" key="10">
    <source>
        <dbReference type="PROSITE-ProRule" id="PRU00552"/>
    </source>
</evidence>
<evidence type="ECO:0000256" key="6">
    <source>
        <dbReference type="ARBA" id="ARBA00022801"/>
    </source>
</evidence>
<dbReference type="GO" id="GO:0016787">
    <property type="term" value="F:hydrolase activity"/>
    <property type="evidence" value="ECO:0007669"/>
    <property type="project" value="UniProtKB-KW"/>
</dbReference>
<dbReference type="CDD" id="cd00200">
    <property type="entry name" value="WD40"/>
    <property type="match status" value="1"/>
</dbReference>
<feature type="compositionally biased region" description="Basic and acidic residues" evidence="12">
    <location>
        <begin position="950"/>
        <end position="961"/>
    </location>
</feature>
<keyword evidence="8" id="KW-0067">ATP-binding</keyword>
<evidence type="ECO:0000313" key="17">
    <source>
        <dbReference type="Proteomes" id="UP000024635"/>
    </source>
</evidence>
<protein>
    <recommendedName>
        <fullName evidence="2">RNA helicase</fullName>
        <ecNumber evidence="2">3.6.4.13</ecNumber>
    </recommendedName>
</protein>
<evidence type="ECO:0000256" key="1">
    <source>
        <dbReference type="ARBA" id="ARBA00010226"/>
    </source>
</evidence>
<dbReference type="Pfam" id="PF04003">
    <property type="entry name" value="Utp12"/>
    <property type="match status" value="1"/>
</dbReference>
<feature type="repeat" description="WD" evidence="9">
    <location>
        <begin position="392"/>
        <end position="433"/>
    </location>
</feature>
<feature type="compositionally biased region" description="Basic residues" evidence="12">
    <location>
        <begin position="917"/>
        <end position="929"/>
    </location>
</feature>
<dbReference type="InterPro" id="IPR014014">
    <property type="entry name" value="RNA_helicase_DEAD_Q_motif"/>
</dbReference>
<dbReference type="InterPro" id="IPR007148">
    <property type="entry name" value="SSU_processome_Utp12"/>
</dbReference>
<dbReference type="SUPFAM" id="SSF52540">
    <property type="entry name" value="P-loop containing nucleoside triphosphate hydrolases"/>
    <property type="match status" value="1"/>
</dbReference>
<dbReference type="PANTHER" id="PTHR19858:SF0">
    <property type="entry name" value="PERIODIC TRYPTOPHAN PROTEIN 2 HOMOLOG"/>
    <property type="match status" value="1"/>
</dbReference>
<dbReference type="OrthoDB" id="3142434at2759"/>
<evidence type="ECO:0000256" key="4">
    <source>
        <dbReference type="ARBA" id="ARBA00022737"/>
    </source>
</evidence>
<dbReference type="InterPro" id="IPR027145">
    <property type="entry name" value="PWP2"/>
</dbReference>
<keyword evidence="5" id="KW-0547">Nucleotide-binding</keyword>
<dbReference type="InterPro" id="IPR027417">
    <property type="entry name" value="P-loop_NTPase"/>
</dbReference>
<dbReference type="GO" id="GO:0003724">
    <property type="term" value="F:RNA helicase activity"/>
    <property type="evidence" value="ECO:0007669"/>
    <property type="project" value="UniProtKB-EC"/>
</dbReference>
<dbReference type="PANTHER" id="PTHR19858">
    <property type="entry name" value="WD40 REPEAT PROTEIN"/>
    <property type="match status" value="1"/>
</dbReference>
<dbReference type="InterPro" id="IPR036322">
    <property type="entry name" value="WD40_repeat_dom_sf"/>
</dbReference>
<dbReference type="Proteomes" id="UP000024635">
    <property type="component" value="Unassembled WGS sequence"/>
</dbReference>
<evidence type="ECO:0000256" key="9">
    <source>
        <dbReference type="PROSITE-ProRule" id="PRU00221"/>
    </source>
</evidence>
<evidence type="ECO:0000256" key="5">
    <source>
        <dbReference type="ARBA" id="ARBA00022741"/>
    </source>
</evidence>
<sequence length="1601" mass="178471">MDLNYRLSNLIGSVYRNGDVIFSPDGNSVISPVGNKVSVFDLKNNVSRTISFDCMHNIMAVTMNNTGSHMIVSNEGGHVLYVNTNTETVIFKFRANRTVRAVQFSPDGNFIAICRDMDLQIQEIAKQSTSMFYPFYLHKTYKLSSETLNCVDWSSDGCLVAAGGDDNVVRVVGSRDYRNLFIHPLAAHQGSIVTCQFINNNYDLISVCKRGIANVWTASIQPGDLVEGTWTKPEEEMESEDETVTRLHYNKEKRYSLLESSGSGKSGIDVTACRIHVKSNLLVTAFSNGVFVLHEVPSFSLIHNLRVSEMQISSVAINNTGDWLALGCGKGSAAQLVVWEWQSETYVLKQQAHSQRILTVQYSPDGSLLATGAEDGKVKIWSGRTAFCTVTFDEHTSAVTGVCWTQSGKAILSASLDGTVRAHDLKRYRNFRTLVCPEPTQLGSLAVDQSGDIVVAAAKEVFSIFIWSMENGSLLDVLSGHQSNVADISMFGNTLASVSWDRTLKIWNIVDSTCETTELAQEGLAVSFSPCGQLVAVLTVDSNITIYHAKDMTFIGSIDARLDLDPGRGQADTITRQNAAQNKSFTCMQFSPDSTLLLLGGDSNNFCLYSVADKMLVKKFTITENRSLDGVVLDVNRRNFTEFGNMALCDTSDSETEPDGKRAIRLPGSKHFDLGERRARPQVAVYALAFCPTGRRFAVCSTEGVGVYSLDTVGVFDPFQLDSQTTPEMIKNALSLGDYPTALMASLRLNDTPLIQQTMESTGLEQVALVVKALPVTYAEKLLKWIADGRVVANSTHVHFYMIWLRHILNEHGMRLKGRTDVAILTGIQQIVAHHSQLISKLTMPRVISVANGAKWKEGVVTGDFADAEFGFLGSFQELLPEDIGATVKAGKKKKTKDSNEQKLKKTVDGDIEVKDKKKKKRRKKKNKKDKVTDASEKVDDGSKNAGNVEKVKENGEEKSEKKKKKKRKGDKADSSTPAKKVKFAADVATAPLQNSSKKVENAAGASEKSEEIQRIVIDDEEDMEENDDTKVKSSWDELYLPEPIMEAIREMRFQNPTEIQRQVLPLAVRDRCDVLGAAETGSGKTLAYAIPMVARLLELPEEPHSSSTGPKALILAPTRELVVQVMKHVTALLKHTSFKAFPIVGGLAQVRQARILKEQKPEVIVATPGRLWAMMKEEEEGGGPACQYLSDWSGLLCLVVDETDRMVEKGHFEEMQDILQFVRKSAPEKLQTLVFSATLTYVHREQTRPGHANKKELTPQQKIKELIQLTGMRPHCKVVDITRAFGTAETLVETRINCSNLLEKDTTIVYLLERYKGRTLIFTNSVDASRRMYGILKLLKLQPLMIHAKMEQKVRLKNLEKFAADSRSVLLATDVAARGLDIQGIDNVIHYQVPKTAEIYIHRSGRTARASRKGLSVLIVDSKDAHLYRRLCKNLNREKDLPVFPIDCMELMRRLKKRVEIASALDTLAHRGKKIRLSENWFTKMIREADLEMDDMREHEQANANDEMNSIKAQEAELQAELRAELAEPLPSVDRLNIPKTRYINPDVVAQYTKITSTSTNTLDSLEEKLAEVEEKKKKARKLITTHQLKAKSFKRKKKF</sequence>
<evidence type="ECO:0000259" key="14">
    <source>
        <dbReference type="PROSITE" id="PS51194"/>
    </source>
</evidence>
<dbReference type="PROSITE" id="PS00678">
    <property type="entry name" value="WD_REPEATS_1"/>
    <property type="match status" value="1"/>
</dbReference>
<comment type="similarity">
    <text evidence="1">Belongs to the WD repeat PWP2 family.</text>
</comment>